<dbReference type="InterPro" id="IPR052714">
    <property type="entry name" value="MFS_Exporter"/>
</dbReference>
<feature type="transmembrane region" description="Helical" evidence="5">
    <location>
        <begin position="7"/>
        <end position="27"/>
    </location>
</feature>
<reference evidence="7" key="1">
    <citation type="submission" date="2022-04" db="EMBL/GenBank/DDBJ databases">
        <title>Desulfatitalea alkaliphila sp. nov., a novel anaerobic sulfate-reducing bacterium isolated from terrestrial mud volcano, Taman Peninsula, Russia.</title>
        <authorList>
            <person name="Khomyakova M.A."/>
            <person name="Merkel A.Y."/>
            <person name="Slobodkin A.I."/>
        </authorList>
    </citation>
    <scope>NUCLEOTIDE SEQUENCE</scope>
    <source>
        <strain evidence="7">M08but</strain>
    </source>
</reference>
<dbReference type="GO" id="GO:0016020">
    <property type="term" value="C:membrane"/>
    <property type="evidence" value="ECO:0007669"/>
    <property type="project" value="UniProtKB-SubCell"/>
</dbReference>
<feature type="transmembrane region" description="Helical" evidence="5">
    <location>
        <begin position="239"/>
        <end position="258"/>
    </location>
</feature>
<evidence type="ECO:0000256" key="1">
    <source>
        <dbReference type="ARBA" id="ARBA00004141"/>
    </source>
</evidence>
<dbReference type="InterPro" id="IPR001958">
    <property type="entry name" value="Tet-R_TetA/multi-R_MdtG-like"/>
</dbReference>
<dbReference type="PRINTS" id="PR01035">
    <property type="entry name" value="TCRTETA"/>
</dbReference>
<dbReference type="EMBL" id="JALJRB010000003">
    <property type="protein sequence ID" value="MCJ8499867.1"/>
    <property type="molecule type" value="Genomic_DNA"/>
</dbReference>
<feature type="transmembrane region" description="Helical" evidence="5">
    <location>
        <begin position="71"/>
        <end position="90"/>
    </location>
</feature>
<organism evidence="7 8">
    <name type="scientific">Desulfatitalea alkaliphila</name>
    <dbReference type="NCBI Taxonomy" id="2929485"/>
    <lineage>
        <taxon>Bacteria</taxon>
        <taxon>Pseudomonadati</taxon>
        <taxon>Thermodesulfobacteriota</taxon>
        <taxon>Desulfobacteria</taxon>
        <taxon>Desulfobacterales</taxon>
        <taxon>Desulfosarcinaceae</taxon>
        <taxon>Desulfatitalea</taxon>
    </lineage>
</organism>
<dbReference type="InterPro" id="IPR036259">
    <property type="entry name" value="MFS_trans_sf"/>
</dbReference>
<evidence type="ECO:0000313" key="8">
    <source>
        <dbReference type="Proteomes" id="UP001165427"/>
    </source>
</evidence>
<keyword evidence="4 5" id="KW-0472">Membrane</keyword>
<feature type="domain" description="Major facilitator superfamily (MFS) profile" evidence="6">
    <location>
        <begin position="5"/>
        <end position="385"/>
    </location>
</feature>
<dbReference type="Pfam" id="PF07690">
    <property type="entry name" value="MFS_1"/>
    <property type="match status" value="1"/>
</dbReference>
<feature type="transmembrane region" description="Helical" evidence="5">
    <location>
        <begin position="129"/>
        <end position="151"/>
    </location>
</feature>
<evidence type="ECO:0000256" key="4">
    <source>
        <dbReference type="ARBA" id="ARBA00023136"/>
    </source>
</evidence>
<dbReference type="SUPFAM" id="SSF103473">
    <property type="entry name" value="MFS general substrate transporter"/>
    <property type="match status" value="1"/>
</dbReference>
<keyword evidence="2 5" id="KW-0812">Transmembrane</keyword>
<feature type="transmembrane region" description="Helical" evidence="5">
    <location>
        <begin position="359"/>
        <end position="380"/>
    </location>
</feature>
<dbReference type="PROSITE" id="PS50850">
    <property type="entry name" value="MFS"/>
    <property type="match status" value="1"/>
</dbReference>
<evidence type="ECO:0000256" key="2">
    <source>
        <dbReference type="ARBA" id="ARBA00022692"/>
    </source>
</evidence>
<dbReference type="Proteomes" id="UP001165427">
    <property type="component" value="Unassembled WGS sequence"/>
</dbReference>
<keyword evidence="8" id="KW-1185">Reference proteome</keyword>
<comment type="caution">
    <text evidence="7">The sequence shown here is derived from an EMBL/GenBank/DDBJ whole genome shotgun (WGS) entry which is preliminary data.</text>
</comment>
<dbReference type="InterPro" id="IPR011701">
    <property type="entry name" value="MFS"/>
</dbReference>
<feature type="transmembrane region" description="Helical" evidence="5">
    <location>
        <begin position="331"/>
        <end position="353"/>
    </location>
</feature>
<feature type="transmembrane region" description="Helical" evidence="5">
    <location>
        <begin position="96"/>
        <end position="117"/>
    </location>
</feature>
<gene>
    <name evidence="7" type="ORF">MRX98_04725</name>
</gene>
<sequence length="399" mass="42905">MNRKVFVTLFFSMFATITGVGIVVPLLPVYAHNLGATGIYIGLIFGAFSISRTFFLPYFGRMSDRKGRRPFIVIGLIAYTLASVAFMFSTSVNHLIVVRFLQGIASAMIMPVVQAYVGDITPPGREGTIMGVFNMSMFLGLSAGPMAGGLINDYWSLQATFGCMGVLSLVGLVLAVWLLPPTHEEMVLRRPRPPLLWRVLLTDRAIGGLFAFRFAYTAGIGVIWSFLPVLADVELQLSSARTGFLVMLGVFISGLVHLPMGKLADHFNRRVMVITGGVLVVAAMMAYQRAFSFHYLVLVSSLFGLGGGIAMPALMAMAVSKGQSTASMGSVIALLTMAHSLGMLVGALGAGVMMDWFDLRVAFFLGALLMLLGVVVFALCTRGGDGTDPAEQRYLDPVV</sequence>
<dbReference type="InterPro" id="IPR020846">
    <property type="entry name" value="MFS_dom"/>
</dbReference>
<dbReference type="AlphaFoldDB" id="A0AA41R0H7"/>
<feature type="transmembrane region" description="Helical" evidence="5">
    <location>
        <begin position="157"/>
        <end position="180"/>
    </location>
</feature>
<protein>
    <submittedName>
        <fullName evidence="7">MFS transporter</fullName>
    </submittedName>
</protein>
<dbReference type="PANTHER" id="PTHR23531:SF1">
    <property type="entry name" value="QUINOLENE RESISTANCE PROTEIN NORA"/>
    <property type="match status" value="1"/>
</dbReference>
<feature type="transmembrane region" description="Helical" evidence="5">
    <location>
        <begin position="39"/>
        <end position="59"/>
    </location>
</feature>
<feature type="transmembrane region" description="Helical" evidence="5">
    <location>
        <begin position="293"/>
        <end position="319"/>
    </location>
</feature>
<dbReference type="Gene3D" id="1.20.1250.20">
    <property type="entry name" value="MFS general substrate transporter like domains"/>
    <property type="match status" value="1"/>
</dbReference>
<keyword evidence="3 5" id="KW-1133">Transmembrane helix</keyword>
<dbReference type="RefSeq" id="WP_246903447.1">
    <property type="nucleotide sequence ID" value="NZ_JALJRB010000003.1"/>
</dbReference>
<accession>A0AA41R0H7</accession>
<name>A0AA41R0H7_9BACT</name>
<evidence type="ECO:0000313" key="7">
    <source>
        <dbReference type="EMBL" id="MCJ8499867.1"/>
    </source>
</evidence>
<dbReference type="GO" id="GO:0022857">
    <property type="term" value="F:transmembrane transporter activity"/>
    <property type="evidence" value="ECO:0007669"/>
    <property type="project" value="InterPro"/>
</dbReference>
<proteinExistence type="predicted"/>
<dbReference type="PANTHER" id="PTHR23531">
    <property type="entry name" value="QUINOLENE RESISTANCE PROTEIN NORA"/>
    <property type="match status" value="1"/>
</dbReference>
<comment type="subcellular location">
    <subcellularLocation>
        <location evidence="1">Membrane</location>
        <topology evidence="1">Multi-pass membrane protein</topology>
    </subcellularLocation>
</comment>
<evidence type="ECO:0000256" key="5">
    <source>
        <dbReference type="SAM" id="Phobius"/>
    </source>
</evidence>
<evidence type="ECO:0000256" key="3">
    <source>
        <dbReference type="ARBA" id="ARBA00022989"/>
    </source>
</evidence>
<dbReference type="CDD" id="cd17325">
    <property type="entry name" value="MFS_MdtG_SLC18_like"/>
    <property type="match status" value="1"/>
</dbReference>
<feature type="transmembrane region" description="Helical" evidence="5">
    <location>
        <begin position="201"/>
        <end position="227"/>
    </location>
</feature>
<evidence type="ECO:0000259" key="6">
    <source>
        <dbReference type="PROSITE" id="PS50850"/>
    </source>
</evidence>